<protein>
    <recommendedName>
        <fullName evidence="1">POTRA domain-containing protein</fullName>
    </recommendedName>
</protein>
<reference evidence="3" key="1">
    <citation type="submission" date="2019-08" db="EMBL/GenBank/DDBJ databases">
        <title>Seonamhaeicola sediminis sp. nov., isolated from marine sediment.</title>
        <authorList>
            <person name="Cao W.R."/>
        </authorList>
    </citation>
    <scope>NUCLEOTIDE SEQUENCE [LARGE SCALE GENOMIC DNA]</scope>
    <source>
        <strain evidence="3">Gy8</strain>
    </source>
</reference>
<feature type="domain" description="POTRA" evidence="1">
    <location>
        <begin position="168"/>
        <end position="237"/>
    </location>
</feature>
<dbReference type="Proteomes" id="UP000321790">
    <property type="component" value="Unassembled WGS sequence"/>
</dbReference>
<evidence type="ECO:0000259" key="1">
    <source>
        <dbReference type="Pfam" id="PF07244"/>
    </source>
</evidence>
<organism evidence="2 3">
    <name type="scientific">Seonamhaeicola algicola</name>
    <dbReference type="NCBI Taxonomy" id="1719036"/>
    <lineage>
        <taxon>Bacteria</taxon>
        <taxon>Pseudomonadati</taxon>
        <taxon>Bacteroidota</taxon>
        <taxon>Flavobacteriia</taxon>
        <taxon>Flavobacteriales</taxon>
        <taxon>Flavobacteriaceae</taxon>
    </lineage>
</organism>
<dbReference type="AlphaFoldDB" id="A0A5C7AUJ9"/>
<comment type="caution">
    <text evidence="2">The sequence shown here is derived from an EMBL/GenBank/DDBJ whole genome shotgun (WGS) entry which is preliminary data.</text>
</comment>
<dbReference type="OrthoDB" id="9811416at2"/>
<sequence length="551" mass="63634">MLLSCCFFCAFGQNLNLKIYGASEVETLSIDSLNYQKKHKDLVSLENEINTSLQTLYKKGYLESYAENIKKINDSSFICKINLNNLYEYLEVFYNTKKDLLKDILRDKHPNPFTLKFSKTESTLNELNENIGNKGFPFIKLKLDNFKIKDKKTVTAYLVIDDTSKKRTINNIVVKGYEKFPKSFLKYYLKIKPKQTFNLNKIKKQIRALQSLSFASEIKTPEVLFTKDSTTLYLYINKKQSNAFDGFLGFGSNEDTNKIEFDGYLNLNLVNNLNFGESFKLLYKSDENDQKTFNANLSLPYIFKSPVGLDLGLNIFKKDSTFTTAIQCAKLHYQINPEQKFYSGIINETSSNLLNNTQTAFFDYKKNYFTIGYQYSKPQNNDILFPVNTLFYIESNFGERKQKNNTTKQSSQAINTFKIFNLNKKNSLYFKLSGAVINSRSFFENELLRFGGINSIRGFEENSLYATLFGVMNTEYRLKLNSNIYIHSVIDAGYYENEIINVNEKLFGYGFGFGIFTKSGLFKLNYANGKSEGQQFKFSNSKVHISLTTIF</sequence>
<evidence type="ECO:0000313" key="3">
    <source>
        <dbReference type="Proteomes" id="UP000321790"/>
    </source>
</evidence>
<evidence type="ECO:0000313" key="2">
    <source>
        <dbReference type="EMBL" id="TXE10185.1"/>
    </source>
</evidence>
<dbReference type="Gene3D" id="2.40.160.50">
    <property type="entry name" value="membrane protein fhac: a member of the omp85/tpsb transporter family"/>
    <property type="match status" value="1"/>
</dbReference>
<dbReference type="Pfam" id="PF07244">
    <property type="entry name" value="POTRA"/>
    <property type="match status" value="1"/>
</dbReference>
<name>A0A5C7AUJ9_9FLAO</name>
<keyword evidence="3" id="KW-1185">Reference proteome</keyword>
<proteinExistence type="predicted"/>
<dbReference type="EMBL" id="VOSC01000025">
    <property type="protein sequence ID" value="TXE10185.1"/>
    <property type="molecule type" value="Genomic_DNA"/>
</dbReference>
<dbReference type="Gene3D" id="3.10.20.310">
    <property type="entry name" value="membrane protein fhac"/>
    <property type="match status" value="1"/>
</dbReference>
<gene>
    <name evidence="2" type="ORF">FUA26_10080</name>
</gene>
<dbReference type="InterPro" id="IPR010827">
    <property type="entry name" value="BamA/TamA_POTRA"/>
</dbReference>
<accession>A0A5C7AUJ9</accession>
<dbReference type="GO" id="GO:0019867">
    <property type="term" value="C:outer membrane"/>
    <property type="evidence" value="ECO:0007669"/>
    <property type="project" value="InterPro"/>
</dbReference>